<proteinExistence type="predicted"/>
<feature type="region of interest" description="Disordered" evidence="1">
    <location>
        <begin position="112"/>
        <end position="134"/>
    </location>
</feature>
<reference evidence="2 3" key="1">
    <citation type="submission" date="2024-07" db="EMBL/GenBank/DDBJ databases">
        <title>Chromosome-level genome assembly of the water stick insect Ranatra chinensis (Heteroptera: Nepidae).</title>
        <authorList>
            <person name="Liu X."/>
        </authorList>
    </citation>
    <scope>NUCLEOTIDE SEQUENCE [LARGE SCALE GENOMIC DNA]</scope>
    <source>
        <strain evidence="2">Cailab_2021Rc</strain>
        <tissue evidence="2">Muscle</tissue>
    </source>
</reference>
<sequence length="134" mass="15273">MVSKRRNVLREQEAGNDGNRFRNKCSRRNRSIRCYFPVLFHVEIVLVVGGDGPGHFDEQREAREKPLCRISCRRRLAPKDKEKKKYGVTNCGTLSCGDTFRLQLSIDTIENRTTPQGDHEATLQPARGLQGMGQ</sequence>
<evidence type="ECO:0000313" key="2">
    <source>
        <dbReference type="EMBL" id="KAL1132494.1"/>
    </source>
</evidence>
<protein>
    <submittedName>
        <fullName evidence="2">Uncharacterized protein</fullName>
    </submittedName>
</protein>
<name>A0ABD0ZAX2_9HEMI</name>
<accession>A0ABD0ZAX2</accession>
<comment type="caution">
    <text evidence="2">The sequence shown here is derived from an EMBL/GenBank/DDBJ whole genome shotgun (WGS) entry which is preliminary data.</text>
</comment>
<dbReference type="Proteomes" id="UP001558652">
    <property type="component" value="Unassembled WGS sequence"/>
</dbReference>
<dbReference type="EMBL" id="JBFDAA010000005">
    <property type="protein sequence ID" value="KAL1132494.1"/>
    <property type="molecule type" value="Genomic_DNA"/>
</dbReference>
<evidence type="ECO:0000256" key="1">
    <source>
        <dbReference type="SAM" id="MobiDB-lite"/>
    </source>
</evidence>
<gene>
    <name evidence="2" type="ORF">AAG570_010449</name>
</gene>
<organism evidence="2 3">
    <name type="scientific">Ranatra chinensis</name>
    <dbReference type="NCBI Taxonomy" id="642074"/>
    <lineage>
        <taxon>Eukaryota</taxon>
        <taxon>Metazoa</taxon>
        <taxon>Ecdysozoa</taxon>
        <taxon>Arthropoda</taxon>
        <taxon>Hexapoda</taxon>
        <taxon>Insecta</taxon>
        <taxon>Pterygota</taxon>
        <taxon>Neoptera</taxon>
        <taxon>Paraneoptera</taxon>
        <taxon>Hemiptera</taxon>
        <taxon>Heteroptera</taxon>
        <taxon>Panheteroptera</taxon>
        <taxon>Nepomorpha</taxon>
        <taxon>Nepidae</taxon>
        <taxon>Ranatrinae</taxon>
        <taxon>Ranatra</taxon>
    </lineage>
</organism>
<dbReference type="AlphaFoldDB" id="A0ABD0ZAX2"/>
<keyword evidence="3" id="KW-1185">Reference proteome</keyword>
<evidence type="ECO:0000313" key="3">
    <source>
        <dbReference type="Proteomes" id="UP001558652"/>
    </source>
</evidence>